<dbReference type="AlphaFoldDB" id="A0A6A5W490"/>
<dbReference type="Gene3D" id="1.25.40.10">
    <property type="entry name" value="Tetratricopeptide repeat domain"/>
    <property type="match status" value="1"/>
</dbReference>
<dbReference type="SUPFAM" id="SSF48452">
    <property type="entry name" value="TPR-like"/>
    <property type="match status" value="1"/>
</dbReference>
<evidence type="ECO:0000313" key="2">
    <source>
        <dbReference type="Proteomes" id="UP000799779"/>
    </source>
</evidence>
<sequence>MSSFQLDKTIFNPTLYARIREIWFQDLKPSDTEIPPSVIKQWFANTPDEKVHFDGVCREAVGRALDSISPSNFPNPNAAPFLQQLEEVVKKEKSEGGDGSEAAKTALSMVLLLDQMPRNLFRTKEDGLANVYTHYDKISLPFLMSFFSSSPLITRPDIHPLWRLSPSYRMWFFLPLVHSEDLAVHDLLDVSFRESKRDMEEGGGSPGLMMFIEKGMESEKEHRDILEKFGRYPHRNEAVGRETTAEEKAFMVEGGASFGVQQEK</sequence>
<dbReference type="OrthoDB" id="414698at2759"/>
<dbReference type="InterPro" id="IPR010323">
    <property type="entry name" value="DUF924"/>
</dbReference>
<dbReference type="EMBL" id="ML977622">
    <property type="protein sequence ID" value="KAF1996660.1"/>
    <property type="molecule type" value="Genomic_DNA"/>
</dbReference>
<dbReference type="Proteomes" id="UP000799779">
    <property type="component" value="Unassembled WGS sequence"/>
</dbReference>
<gene>
    <name evidence="1" type="ORF">P154DRAFT_525372</name>
</gene>
<dbReference type="InterPro" id="IPR011990">
    <property type="entry name" value="TPR-like_helical_dom_sf"/>
</dbReference>
<organism evidence="1 2">
    <name type="scientific">Amniculicola lignicola CBS 123094</name>
    <dbReference type="NCBI Taxonomy" id="1392246"/>
    <lineage>
        <taxon>Eukaryota</taxon>
        <taxon>Fungi</taxon>
        <taxon>Dikarya</taxon>
        <taxon>Ascomycota</taxon>
        <taxon>Pezizomycotina</taxon>
        <taxon>Dothideomycetes</taxon>
        <taxon>Pleosporomycetidae</taxon>
        <taxon>Pleosporales</taxon>
        <taxon>Amniculicolaceae</taxon>
        <taxon>Amniculicola</taxon>
    </lineage>
</organism>
<accession>A0A6A5W490</accession>
<proteinExistence type="predicted"/>
<dbReference type="Gene3D" id="1.20.58.320">
    <property type="entry name" value="TPR-like"/>
    <property type="match status" value="1"/>
</dbReference>
<protein>
    <submittedName>
        <fullName evidence="1">DUF924-domain-containing protein</fullName>
    </submittedName>
</protein>
<evidence type="ECO:0000313" key="1">
    <source>
        <dbReference type="EMBL" id="KAF1996660.1"/>
    </source>
</evidence>
<name>A0A6A5W490_9PLEO</name>
<dbReference type="Pfam" id="PF06041">
    <property type="entry name" value="DUF924"/>
    <property type="match status" value="1"/>
</dbReference>
<reference evidence="1" key="1">
    <citation type="journal article" date="2020" name="Stud. Mycol.">
        <title>101 Dothideomycetes genomes: a test case for predicting lifestyles and emergence of pathogens.</title>
        <authorList>
            <person name="Haridas S."/>
            <person name="Albert R."/>
            <person name="Binder M."/>
            <person name="Bloem J."/>
            <person name="Labutti K."/>
            <person name="Salamov A."/>
            <person name="Andreopoulos B."/>
            <person name="Baker S."/>
            <person name="Barry K."/>
            <person name="Bills G."/>
            <person name="Bluhm B."/>
            <person name="Cannon C."/>
            <person name="Castanera R."/>
            <person name="Culley D."/>
            <person name="Daum C."/>
            <person name="Ezra D."/>
            <person name="Gonzalez J."/>
            <person name="Henrissat B."/>
            <person name="Kuo A."/>
            <person name="Liang C."/>
            <person name="Lipzen A."/>
            <person name="Lutzoni F."/>
            <person name="Magnuson J."/>
            <person name="Mondo S."/>
            <person name="Nolan M."/>
            <person name="Ohm R."/>
            <person name="Pangilinan J."/>
            <person name="Park H.-J."/>
            <person name="Ramirez L."/>
            <person name="Alfaro M."/>
            <person name="Sun H."/>
            <person name="Tritt A."/>
            <person name="Yoshinaga Y."/>
            <person name="Zwiers L.-H."/>
            <person name="Turgeon B."/>
            <person name="Goodwin S."/>
            <person name="Spatafora J."/>
            <person name="Crous P."/>
            <person name="Grigoriev I."/>
        </authorList>
    </citation>
    <scope>NUCLEOTIDE SEQUENCE</scope>
    <source>
        <strain evidence="1">CBS 123094</strain>
    </source>
</reference>
<keyword evidence="2" id="KW-1185">Reference proteome</keyword>